<feature type="compositionally biased region" description="Basic residues" evidence="1">
    <location>
        <begin position="56"/>
        <end position="65"/>
    </location>
</feature>
<accession>A0A540PR45</accession>
<evidence type="ECO:0000313" key="2">
    <source>
        <dbReference type="EMBL" id="TQE33548.1"/>
    </source>
</evidence>
<dbReference type="RefSeq" id="WP_009312403.1">
    <property type="nucleotide sequence ID" value="NZ_CP182305.1"/>
</dbReference>
<evidence type="ECO:0000313" key="3">
    <source>
        <dbReference type="Proteomes" id="UP000318720"/>
    </source>
</evidence>
<comment type="caution">
    <text evidence="2">The sequence shown here is derived from an EMBL/GenBank/DDBJ whole genome shotgun (WGS) entry which is preliminary data.</text>
</comment>
<reference evidence="2 3" key="1">
    <citation type="submission" date="2019-03" db="EMBL/GenBank/DDBJ databases">
        <title>Comparative genomic analyses of the sweetpotato soil rot pathogen, Streptomyces ipomoeae.</title>
        <authorList>
            <person name="Ruschel Soares N."/>
            <person name="Badger J.H."/>
            <person name="Huguet-Tapia J.C."/>
            <person name="Clark C.A."/>
            <person name="Pettis G.S."/>
        </authorList>
    </citation>
    <scope>NUCLEOTIDE SEQUENCE [LARGE SCALE GENOMIC DNA]</scope>
    <source>
        <strain evidence="2 3">88-35</strain>
    </source>
</reference>
<evidence type="ECO:0000256" key="1">
    <source>
        <dbReference type="SAM" id="MobiDB-lite"/>
    </source>
</evidence>
<protein>
    <submittedName>
        <fullName evidence="2">Uncharacterized protein</fullName>
    </submittedName>
</protein>
<organism evidence="2 3">
    <name type="scientific">Streptomyces ipomoeae</name>
    <dbReference type="NCBI Taxonomy" id="103232"/>
    <lineage>
        <taxon>Bacteria</taxon>
        <taxon>Bacillati</taxon>
        <taxon>Actinomycetota</taxon>
        <taxon>Actinomycetes</taxon>
        <taxon>Kitasatosporales</taxon>
        <taxon>Streptomycetaceae</taxon>
        <taxon>Streptomyces</taxon>
    </lineage>
</organism>
<name>A0A540PR45_9ACTN</name>
<dbReference type="GeneID" id="301697009"/>
<proteinExistence type="predicted"/>
<gene>
    <name evidence="2" type="ORF">Sipo8835_17725</name>
</gene>
<feature type="region of interest" description="Disordered" evidence="1">
    <location>
        <begin position="47"/>
        <end position="105"/>
    </location>
</feature>
<sequence length="105" mass="11027">MVRWAVFSCVLVPVVLVWFGTSLAGAAGTALGLAAVTGVCRILLRQSERGATRTTRATRRARTSRTPRPTRPVAEDHTPHRARHGRSASGARGGGRNSGPSTPVG</sequence>
<dbReference type="Proteomes" id="UP000318720">
    <property type="component" value="Unassembled WGS sequence"/>
</dbReference>
<dbReference type="EMBL" id="SPAZ01000151">
    <property type="protein sequence ID" value="TQE33548.1"/>
    <property type="molecule type" value="Genomic_DNA"/>
</dbReference>
<dbReference type="AlphaFoldDB" id="A0A540PR45"/>